<evidence type="ECO:0000256" key="1">
    <source>
        <dbReference type="ARBA" id="ARBA00023267"/>
    </source>
</evidence>
<dbReference type="InterPro" id="IPR000089">
    <property type="entry name" value="Biotin_lipoyl"/>
</dbReference>
<dbReference type="RefSeq" id="WP_126342212.1">
    <property type="nucleotide sequence ID" value="NZ_RXYJ01000005.1"/>
</dbReference>
<keyword evidence="6" id="KW-1185">Reference proteome</keyword>
<dbReference type="InterPro" id="IPR011053">
    <property type="entry name" value="Single_hybrid_motif"/>
</dbReference>
<dbReference type="InterPro" id="IPR050709">
    <property type="entry name" value="Biotin_Carboxyl_Carrier/Decarb"/>
</dbReference>
<dbReference type="SUPFAM" id="SSF51230">
    <property type="entry name" value="Single hybrid motif"/>
    <property type="match status" value="1"/>
</dbReference>
<dbReference type="PROSITE" id="PS50968">
    <property type="entry name" value="BIOTINYL_LIPOYL"/>
    <property type="match status" value="1"/>
</dbReference>
<protein>
    <submittedName>
        <fullName evidence="4">Biotin/lipoyl-binding protein</fullName>
    </submittedName>
</protein>
<dbReference type="FunFam" id="2.40.50.100:FF:000003">
    <property type="entry name" value="Acetyl-CoA carboxylase biotin carboxyl carrier protein"/>
    <property type="match status" value="1"/>
</dbReference>
<dbReference type="EMBL" id="RXYK01000004">
    <property type="protein sequence ID" value="RTY38895.1"/>
    <property type="molecule type" value="Genomic_DNA"/>
</dbReference>
<gene>
    <name evidence="4" type="ORF">EKD02_04275</name>
    <name evidence="3" type="ORF">GJ685_05710</name>
</gene>
<organism evidence="4 5">
    <name type="scientific">Chlorobium phaeovibrioides</name>
    <dbReference type="NCBI Taxonomy" id="1094"/>
    <lineage>
        <taxon>Bacteria</taxon>
        <taxon>Pseudomonadati</taxon>
        <taxon>Chlorobiota</taxon>
        <taxon>Chlorobiia</taxon>
        <taxon>Chlorobiales</taxon>
        <taxon>Chlorobiaceae</taxon>
        <taxon>Chlorobium/Pelodictyon group</taxon>
        <taxon>Chlorobium</taxon>
    </lineage>
</organism>
<reference evidence="3 6" key="2">
    <citation type="submission" date="2019-11" db="EMBL/GenBank/DDBJ databases">
        <title>Green- and brown-colored morphotypes of Chlorobia in the stratified aquatic ecosystems of Kandalaksha Gulf (White Sea): A model for study of the accessory genome evolution.</title>
        <authorList>
            <person name="Grouzdev D.S."/>
        </authorList>
    </citation>
    <scope>NUCLEOTIDE SEQUENCE [LARGE SCALE GENOMIC DNA]</scope>
    <source>
        <strain evidence="3 6">ZM</strain>
    </source>
</reference>
<feature type="domain" description="Lipoyl-binding" evidence="2">
    <location>
        <begin position="62"/>
        <end position="139"/>
    </location>
</feature>
<evidence type="ECO:0000259" key="2">
    <source>
        <dbReference type="PROSITE" id="PS50968"/>
    </source>
</evidence>
<name>A0A3S0NZW5_CHLPH</name>
<comment type="caution">
    <text evidence="4">The sequence shown here is derived from an EMBL/GenBank/DDBJ whole genome shotgun (WGS) entry which is preliminary data.</text>
</comment>
<evidence type="ECO:0000313" key="3">
    <source>
        <dbReference type="EMBL" id="MWV54560.1"/>
    </source>
</evidence>
<dbReference type="Pfam" id="PF00364">
    <property type="entry name" value="Biotin_lipoyl"/>
    <property type="match status" value="1"/>
</dbReference>
<sequence length="139" mass="14944">MRQYSFTITGNKYSVDIKSIEENIAEIEVNGTSYQVELGKEMKAPATPKLVRSAPTTPAKAPAPMSSTGVSLVKAPLPGTILKVMVAPGATVKREQPLMVLEAMKMENNILAEKDGTIKTIKVNEGDTVLQGDTLLEID</sequence>
<dbReference type="EMBL" id="WUBZ01000015">
    <property type="protein sequence ID" value="MWV54560.1"/>
    <property type="molecule type" value="Genomic_DNA"/>
</dbReference>
<reference evidence="4 5" key="1">
    <citation type="submission" date="2018-12" db="EMBL/GenBank/DDBJ databases">
        <authorList>
            <person name="Lunina O.N."/>
            <person name="Grouzdev D.S."/>
            <person name="Gorlenko V.M."/>
            <person name="Savvichev A.S."/>
        </authorList>
    </citation>
    <scope>NUCLEOTIDE SEQUENCE [LARGE SCALE GENOMIC DNA]</scope>
    <source>
        <strain evidence="4 5">BrKhr-17</strain>
    </source>
</reference>
<evidence type="ECO:0000313" key="5">
    <source>
        <dbReference type="Proteomes" id="UP000279908"/>
    </source>
</evidence>
<dbReference type="Proteomes" id="UP000489351">
    <property type="component" value="Unassembled WGS sequence"/>
</dbReference>
<dbReference type="CDD" id="cd06850">
    <property type="entry name" value="biotinyl_domain"/>
    <property type="match status" value="1"/>
</dbReference>
<evidence type="ECO:0000313" key="4">
    <source>
        <dbReference type="EMBL" id="RTY38895.1"/>
    </source>
</evidence>
<keyword evidence="1" id="KW-0092">Biotin</keyword>
<dbReference type="Proteomes" id="UP000279908">
    <property type="component" value="Unassembled WGS sequence"/>
</dbReference>
<dbReference type="Gene3D" id="2.40.50.100">
    <property type="match status" value="1"/>
</dbReference>
<dbReference type="AlphaFoldDB" id="A0A3S0NZW5"/>
<dbReference type="PANTHER" id="PTHR45266">
    <property type="entry name" value="OXALOACETATE DECARBOXYLASE ALPHA CHAIN"/>
    <property type="match status" value="1"/>
</dbReference>
<dbReference type="PANTHER" id="PTHR45266:SF3">
    <property type="entry name" value="OXALOACETATE DECARBOXYLASE ALPHA CHAIN"/>
    <property type="match status" value="1"/>
</dbReference>
<accession>A0A3S0NZW5</accession>
<evidence type="ECO:0000313" key="6">
    <source>
        <dbReference type="Proteomes" id="UP000489351"/>
    </source>
</evidence>
<proteinExistence type="predicted"/>